<dbReference type="InterPro" id="IPR004012">
    <property type="entry name" value="Run_dom"/>
</dbReference>
<dbReference type="Gene3D" id="1.20.58.900">
    <property type="match status" value="1"/>
</dbReference>
<dbReference type="PROSITE" id="PS50826">
    <property type="entry name" value="RUN"/>
    <property type="match status" value="1"/>
</dbReference>
<comment type="caution">
    <text evidence="16">The sequence shown here is derived from an EMBL/GenBank/DDBJ whole genome shotgun (WGS) entry which is preliminary data.</text>
</comment>
<evidence type="ECO:0000256" key="5">
    <source>
        <dbReference type="ARBA" id="ARBA00022833"/>
    </source>
</evidence>
<keyword evidence="4 12" id="KW-0863">Zinc-finger</keyword>
<evidence type="ECO:0000313" key="16">
    <source>
        <dbReference type="EMBL" id="CAG5125078.1"/>
    </source>
</evidence>
<keyword evidence="6" id="KW-0072">Autophagy</keyword>
<keyword evidence="5" id="KW-0862">Zinc</keyword>
<reference evidence="16" key="1">
    <citation type="submission" date="2021-04" db="EMBL/GenBank/DDBJ databases">
        <authorList>
            <consortium name="Molecular Ecology Group"/>
        </authorList>
    </citation>
    <scope>NUCLEOTIDE SEQUENCE</scope>
</reference>
<evidence type="ECO:0000256" key="1">
    <source>
        <dbReference type="ARBA" id="ARBA00004371"/>
    </source>
</evidence>
<dbReference type="InterPro" id="IPR011011">
    <property type="entry name" value="Znf_FYVE_PHD"/>
</dbReference>
<dbReference type="PROSITE" id="PS50178">
    <property type="entry name" value="ZF_FYVE"/>
    <property type="match status" value="1"/>
</dbReference>
<dbReference type="InterPro" id="IPR037213">
    <property type="entry name" value="Run_dom_sf"/>
</dbReference>
<evidence type="ECO:0000259" key="14">
    <source>
        <dbReference type="PROSITE" id="PS50178"/>
    </source>
</evidence>
<evidence type="ECO:0000256" key="3">
    <source>
        <dbReference type="ARBA" id="ARBA00022723"/>
    </source>
</evidence>
<dbReference type="InterPro" id="IPR000306">
    <property type="entry name" value="Znf_FYVE"/>
</dbReference>
<dbReference type="GO" id="GO:0008270">
    <property type="term" value="F:zinc ion binding"/>
    <property type="evidence" value="ECO:0007669"/>
    <property type="project" value="UniProtKB-KW"/>
</dbReference>
<feature type="coiled-coil region" evidence="13">
    <location>
        <begin position="1161"/>
        <end position="1276"/>
    </location>
</feature>
<feature type="coiled-coil region" evidence="13">
    <location>
        <begin position="970"/>
        <end position="1133"/>
    </location>
</feature>
<keyword evidence="17" id="KW-1185">Reference proteome</keyword>
<keyword evidence="3" id="KW-0479">Metal-binding</keyword>
<gene>
    <name evidence="16" type="ORF">CUNI_LOCUS10636</name>
</gene>
<dbReference type="PANTHER" id="PTHR46753:SF2">
    <property type="entry name" value="FYVE AND COILED-COIL DOMAIN-CONTAINING PROTEIN 1"/>
    <property type="match status" value="1"/>
</dbReference>
<feature type="coiled-coil region" evidence="13">
    <location>
        <begin position="311"/>
        <end position="349"/>
    </location>
</feature>
<comment type="function">
    <text evidence="10">ARL8 effector that promotes the coupling of endolysosomes to dynein-dynactin for retrograde transport along microtubules. Acts by binding both GTP-bound ARL8 and dynein-dynactin. In nonneuronal cells, promotes concentration of endolysosomes in the juxtanuclear area. In hippocampal neurons, drives retrograde transport of endolysosomes from the axon to the soma. Positive regulator of macroautophagy in dendritic cells. Increases autophagic flux, probably by stimulating both autophagosome formation and facilitating tethering with lysosomes. Binds to phosphatidylinositol 3-phosphate (PtdIns3P) through its FYVE-type zinc finger. Positive regulator of osteosclast bone-resorbing activity, possibly by promoting late endosome-lysosome fusion by acting as an adapter protein between RAB7A on late endosomes and LAMP2 on primary lysosomes.</text>
</comment>
<evidence type="ECO:0000256" key="7">
    <source>
        <dbReference type="ARBA" id="ARBA00023054"/>
    </source>
</evidence>
<evidence type="ECO:0000256" key="12">
    <source>
        <dbReference type="PROSITE-ProRule" id="PRU00091"/>
    </source>
</evidence>
<dbReference type="GO" id="GO:0051050">
    <property type="term" value="P:positive regulation of transport"/>
    <property type="evidence" value="ECO:0007669"/>
    <property type="project" value="UniProtKB-ARBA"/>
</dbReference>
<comment type="subcellular location">
    <subcellularLocation>
        <location evidence="2">Cytoplasmic vesicle</location>
        <location evidence="2">Autophagosome</location>
    </subcellularLocation>
    <subcellularLocation>
        <location evidence="1">Lysosome</location>
    </subcellularLocation>
</comment>
<feature type="non-terminal residue" evidence="16">
    <location>
        <position position="1383"/>
    </location>
</feature>
<evidence type="ECO:0000256" key="13">
    <source>
        <dbReference type="SAM" id="Coils"/>
    </source>
</evidence>
<dbReference type="GO" id="GO:0005770">
    <property type="term" value="C:late endosome"/>
    <property type="evidence" value="ECO:0007669"/>
    <property type="project" value="TreeGrafter"/>
</dbReference>
<evidence type="ECO:0000256" key="11">
    <source>
        <dbReference type="ARBA" id="ARBA00069100"/>
    </source>
</evidence>
<proteinExistence type="predicted"/>
<protein>
    <recommendedName>
        <fullName evidence="11">RUN and FYVE domain-containing protein 4</fullName>
    </recommendedName>
</protein>
<dbReference type="Gene3D" id="1.10.287.1490">
    <property type="match status" value="1"/>
</dbReference>
<dbReference type="FunFam" id="1.20.58.900:FF:000015">
    <property type="entry name" value="RUN and FYVE domain containing 4"/>
    <property type="match status" value="1"/>
</dbReference>
<keyword evidence="7 13" id="KW-0175">Coiled coil</keyword>
<dbReference type="Gene3D" id="3.30.40.10">
    <property type="entry name" value="Zinc/RING finger domain, C3HC4 (zinc finger)"/>
    <property type="match status" value="1"/>
</dbReference>
<dbReference type="GO" id="GO:0072383">
    <property type="term" value="P:plus-end-directed vesicle transport along microtubule"/>
    <property type="evidence" value="ECO:0007669"/>
    <property type="project" value="TreeGrafter"/>
</dbReference>
<dbReference type="SUPFAM" id="SSF57903">
    <property type="entry name" value="FYVE/PHD zinc finger"/>
    <property type="match status" value="1"/>
</dbReference>
<dbReference type="InterPro" id="IPR013083">
    <property type="entry name" value="Znf_RING/FYVE/PHD"/>
</dbReference>
<feature type="non-terminal residue" evidence="16">
    <location>
        <position position="1"/>
    </location>
</feature>
<dbReference type="GO" id="GO:0071353">
    <property type="term" value="P:cellular response to interleukin-4"/>
    <property type="evidence" value="ECO:0007669"/>
    <property type="project" value="UniProtKB-ARBA"/>
</dbReference>
<dbReference type="CDD" id="cd15726">
    <property type="entry name" value="FYVE_FYCO1"/>
    <property type="match status" value="1"/>
</dbReference>
<dbReference type="Pfam" id="PF02759">
    <property type="entry name" value="RUN"/>
    <property type="match status" value="1"/>
</dbReference>
<evidence type="ECO:0000256" key="10">
    <source>
        <dbReference type="ARBA" id="ARBA00059075"/>
    </source>
</evidence>
<dbReference type="GO" id="GO:0006914">
    <property type="term" value="P:autophagy"/>
    <property type="evidence" value="ECO:0007669"/>
    <property type="project" value="UniProtKB-KW"/>
</dbReference>
<dbReference type="InterPro" id="IPR047337">
    <property type="entry name" value="FYVE_FYCO1"/>
</dbReference>
<dbReference type="InterPro" id="IPR017455">
    <property type="entry name" value="Znf_FYVE-rel"/>
</dbReference>
<name>A0A8S3ZA71_9EUPU</name>
<evidence type="ECO:0000256" key="9">
    <source>
        <dbReference type="ARBA" id="ARBA00023329"/>
    </source>
</evidence>
<dbReference type="SMART" id="SM00064">
    <property type="entry name" value="FYVE"/>
    <property type="match status" value="1"/>
</dbReference>
<sequence length="1383" mass="159306">CIIQLKTDFFENHQPITDDNVVLQRFCAKFEHLLKIGMKEKTSLLGRKKDYWDYFCECLASAKGSNDGIKFVKSLAENKTSVGRGRAFIRFCLVHQRLADTLQQCVTHSKTFDWFTTTSVLLDEKTCQSLINSLYDLNSLHFDLSPRGYDLDVSWPSFSNRKPLPGGTWSIPISRRSSVTSMDTVSQISMSVDNAEADRLTRDLEQAQNAKSDLIVRVEALQQEKEQVRQSAWATHGELQALQQQLTQLQSQHSSLQERYKELDINHMKLKLEKEHAEKYLKDELKILSDKFKEEESKRVFQLKTEEAIWKQEVREEGDRKKREIDKLQKELELAMEEAEKQKVRSAAQEDALKSLMAELGLNSDAECGDSLVRLTHHITALQQELSSVRLEKVDIQNSLEKQLENQDRVNILETHVKELEQALKDSAETRDSLQSEISSFDRQLKAKTDNSVDLEEQNNQLMKEKNELQDNLDEIHRHNIILKNKLETQNVDLEMFRSDAEEKQKKMNELSGIIEDNLLQLKNKEVEIVSLKEGLEEKKEEVLALKQSSEGQATDLEKLLQKKDEDLIRMKSELDMKASQLEHVSKEAAEAENENMVLSKSVEAAEMLIDTLKSQNSKLEEMMACVKASQDEKNQEVQAKDIIIIEASEKIKKLKNELSSVNENLMCAMSEADKLLAGQKSADAEKEGLRVELKQLQAEKENLRSEMNMEKNRIMGLLQESEGVKRSEGEKEEKIASLFVEIEQLRNEKGEAIANLEQKVKSLSDDIRDRNRDISALKSEVDNLKILLDNEKSSKCEIIEKLESDIQKLNSEKNESEVRLKNNISILESTAKEVKEIHENETASYSERIENLEAQLAEKIQVLETKCLDYENTVEELKKELVKISSEKDTVIKIMESNMAELIQERDHLLADLNSASKMNEQTKSQQTVIEEQLSSTCRQLEAVSAEKISLSSELTAMSEELTRVMNENDAFQRVITDLKNSLKQAEDEAQEKLMQKRQIELQLEDLKVQLDKAQAENVELGIQLDGYQSQTQFSTKVLEENLVEAKDAVEHLKMELMQLQEKYDVVEKEIDDQKERLESIEKEKLDLLLQLDSLKKDADSVDGSDAVSKLKKELEEERLKYLSTIENLNEEISSLQFQLSAEQMIQSDGFQSKASGKDSQELKTRVSDMEIIIEQLERELETLHKTKDIDSTQVQELKKQLSLKQEECGRLEKDLQQVTARLAEETSRRERLETDHTHLCRSYDRDVEARDSEIKNLQSDNEQIRKKLGKLVQDKDILWHKTDELVTEQRRILGDRWQENARVTHCPQCRSEFSLFVRKHHCRICGKIFCWSCSDFWIDSPNDDRKIRACKPCYNHTSSLGSALISTSMVEAESDDEDDEN</sequence>
<dbReference type="GO" id="GO:0005764">
    <property type="term" value="C:lysosome"/>
    <property type="evidence" value="ECO:0007669"/>
    <property type="project" value="UniProtKB-SubCell"/>
</dbReference>
<evidence type="ECO:0000256" key="4">
    <source>
        <dbReference type="ARBA" id="ARBA00022771"/>
    </source>
</evidence>
<evidence type="ECO:0000256" key="2">
    <source>
        <dbReference type="ARBA" id="ARBA00004419"/>
    </source>
</evidence>
<dbReference type="Pfam" id="PF01363">
    <property type="entry name" value="FYVE"/>
    <property type="match status" value="1"/>
</dbReference>
<dbReference type="GO" id="GO:0005776">
    <property type="term" value="C:autophagosome"/>
    <property type="evidence" value="ECO:0007669"/>
    <property type="project" value="UniProtKB-SubCell"/>
</dbReference>
<dbReference type="GO" id="GO:1901098">
    <property type="term" value="P:positive regulation of autophagosome maturation"/>
    <property type="evidence" value="ECO:0007669"/>
    <property type="project" value="TreeGrafter"/>
</dbReference>
<feature type="coiled-coil region" evidence="13">
    <location>
        <begin position="190"/>
        <end position="273"/>
    </location>
</feature>
<feature type="domain" description="RUN" evidence="15">
    <location>
        <begin position="17"/>
        <end position="149"/>
    </location>
</feature>
<keyword evidence="9" id="KW-0968">Cytoplasmic vesicle</keyword>
<dbReference type="EMBL" id="CAJHNH020001946">
    <property type="protein sequence ID" value="CAG5125078.1"/>
    <property type="molecule type" value="Genomic_DNA"/>
</dbReference>
<feature type="domain" description="FYVE-type" evidence="14">
    <location>
        <begin position="1302"/>
        <end position="1360"/>
    </location>
</feature>
<organism evidence="16 17">
    <name type="scientific">Candidula unifasciata</name>
    <dbReference type="NCBI Taxonomy" id="100452"/>
    <lineage>
        <taxon>Eukaryota</taxon>
        <taxon>Metazoa</taxon>
        <taxon>Spiralia</taxon>
        <taxon>Lophotrochozoa</taxon>
        <taxon>Mollusca</taxon>
        <taxon>Gastropoda</taxon>
        <taxon>Heterobranchia</taxon>
        <taxon>Euthyneura</taxon>
        <taxon>Panpulmonata</taxon>
        <taxon>Eupulmonata</taxon>
        <taxon>Stylommatophora</taxon>
        <taxon>Helicina</taxon>
        <taxon>Helicoidea</taxon>
        <taxon>Geomitridae</taxon>
        <taxon>Candidula</taxon>
    </lineage>
</organism>
<feature type="coiled-coil region" evidence="13">
    <location>
        <begin position="410"/>
        <end position="920"/>
    </location>
</feature>
<dbReference type="Proteomes" id="UP000678393">
    <property type="component" value="Unassembled WGS sequence"/>
</dbReference>
<accession>A0A8S3ZA71</accession>
<evidence type="ECO:0000313" key="17">
    <source>
        <dbReference type="Proteomes" id="UP000678393"/>
    </source>
</evidence>
<dbReference type="PANTHER" id="PTHR46753">
    <property type="entry name" value="FYVE AND COILED-COIL DOMAIN-CONTAINING PROTEIN 1"/>
    <property type="match status" value="1"/>
</dbReference>
<keyword evidence="8" id="KW-0458">Lysosome</keyword>
<evidence type="ECO:0000256" key="6">
    <source>
        <dbReference type="ARBA" id="ARBA00023006"/>
    </source>
</evidence>
<dbReference type="OrthoDB" id="660555at2759"/>
<evidence type="ECO:0000259" key="15">
    <source>
        <dbReference type="PROSITE" id="PS50826"/>
    </source>
</evidence>
<evidence type="ECO:0000256" key="8">
    <source>
        <dbReference type="ARBA" id="ARBA00023228"/>
    </source>
</evidence>
<dbReference type="SUPFAM" id="SSF140741">
    <property type="entry name" value="RUN domain-like"/>
    <property type="match status" value="1"/>
</dbReference>